<reference evidence="2" key="1">
    <citation type="journal article" date="2019" name="Int. J. Syst. Evol. Microbiol.">
        <title>The Global Catalogue of Microorganisms (GCM) 10K type strain sequencing project: providing services to taxonomists for standard genome sequencing and annotation.</title>
        <authorList>
            <consortium name="The Broad Institute Genomics Platform"/>
            <consortium name="The Broad Institute Genome Sequencing Center for Infectious Disease"/>
            <person name="Wu L."/>
            <person name="Ma J."/>
        </authorList>
    </citation>
    <scope>NUCLEOTIDE SEQUENCE [LARGE SCALE GENOMIC DNA]</scope>
    <source>
        <strain evidence="2">NBRC 102407</strain>
    </source>
</reference>
<comment type="caution">
    <text evidence="1">The sequence shown here is derived from an EMBL/GenBank/DDBJ whole genome shotgun (WGS) entry which is preliminary data.</text>
</comment>
<evidence type="ECO:0000313" key="1">
    <source>
        <dbReference type="EMBL" id="GLT21167.1"/>
    </source>
</evidence>
<protein>
    <submittedName>
        <fullName evidence="1">Uncharacterized protein</fullName>
    </submittedName>
</protein>
<evidence type="ECO:0000313" key="2">
    <source>
        <dbReference type="Proteomes" id="UP001157167"/>
    </source>
</evidence>
<proteinExistence type="predicted"/>
<organism evidence="1 2">
    <name type="scientific">Zoogloea oryzae</name>
    <dbReference type="NCBI Taxonomy" id="310767"/>
    <lineage>
        <taxon>Bacteria</taxon>
        <taxon>Pseudomonadati</taxon>
        <taxon>Pseudomonadota</taxon>
        <taxon>Betaproteobacteria</taxon>
        <taxon>Rhodocyclales</taxon>
        <taxon>Zoogloeaceae</taxon>
        <taxon>Zoogloea</taxon>
    </lineage>
</organism>
<accession>A0ABQ6F7F8</accession>
<name>A0ABQ6F7F8_9RHOO</name>
<gene>
    <name evidence="1" type="ORF">GCM10007933_06190</name>
</gene>
<dbReference type="Proteomes" id="UP001157167">
    <property type="component" value="Unassembled WGS sequence"/>
</dbReference>
<keyword evidence="2" id="KW-1185">Reference proteome</keyword>
<dbReference type="EMBL" id="BSPX01000005">
    <property type="protein sequence ID" value="GLT21167.1"/>
    <property type="molecule type" value="Genomic_DNA"/>
</dbReference>
<sequence length="104" mass="10599">MLLTSLGFRWSKLGGLHTGLFGPAKLGQKGVCPGWHAHVGAGHARHQVTGGEIAAILEDALKTVPAATPQAIEAHFAKVYAQAIEDGLITPDGLGPEGALDAAA</sequence>